<reference evidence="1" key="2">
    <citation type="submission" date="2020-05" db="UniProtKB">
        <authorList>
            <consortium name="EnsemblMetazoa"/>
        </authorList>
    </citation>
    <scope>IDENTIFICATION</scope>
    <source>
        <strain evidence="1">IAEA</strain>
    </source>
</reference>
<dbReference type="Proteomes" id="UP000092445">
    <property type="component" value="Unassembled WGS sequence"/>
</dbReference>
<dbReference type="STRING" id="7398.A0A1B0A7L9"/>
<reference evidence="2" key="1">
    <citation type="submission" date="2014-03" db="EMBL/GenBank/DDBJ databases">
        <authorList>
            <person name="Aksoy S."/>
            <person name="Warren W."/>
            <person name="Wilson R.K."/>
        </authorList>
    </citation>
    <scope>NUCLEOTIDE SEQUENCE [LARGE SCALE GENOMIC DNA]</scope>
    <source>
        <strain evidence="2">IAEA</strain>
    </source>
</reference>
<accession>A0A1B0A7L9</accession>
<protein>
    <submittedName>
        <fullName evidence="1">Uncharacterized protein</fullName>
    </submittedName>
</protein>
<sequence length="237" mass="26798">MLLRNASYQPMKSVMPSLFIVLRSVRTTLKCAVTLQKPLKTSIAIFGFHPRFRFVVQKAGSSCEALTSKAVQFLVASSTMTGLPEHPFNTDSTCITYDAVNAAYLDARKRIHISQPKGDWKTEDIATVGELLLDISIQLARTCHSHVFMIFNCHDCMNNTTTSNSGSTSYRVGHSAHYNRVVYNTSRKHSSSYLRPTFKFTHVSMIQRFVVFSVIDDYSDDVCCDVMRYTTQKLHDD</sequence>
<dbReference type="AlphaFoldDB" id="A0A1B0A7L9"/>
<name>A0A1B0A7L9_GLOPL</name>
<keyword evidence="2" id="KW-1185">Reference proteome</keyword>
<dbReference type="EnsemblMetazoa" id="GPAI036811-RA">
    <property type="protein sequence ID" value="GPAI036811-PA"/>
    <property type="gene ID" value="GPAI036811"/>
</dbReference>
<evidence type="ECO:0000313" key="1">
    <source>
        <dbReference type="EnsemblMetazoa" id="GPAI036811-PA"/>
    </source>
</evidence>
<dbReference type="VEuPathDB" id="VectorBase:GPAI036811"/>
<organism evidence="1 2">
    <name type="scientific">Glossina pallidipes</name>
    <name type="common">Tsetse fly</name>
    <dbReference type="NCBI Taxonomy" id="7398"/>
    <lineage>
        <taxon>Eukaryota</taxon>
        <taxon>Metazoa</taxon>
        <taxon>Ecdysozoa</taxon>
        <taxon>Arthropoda</taxon>
        <taxon>Hexapoda</taxon>
        <taxon>Insecta</taxon>
        <taxon>Pterygota</taxon>
        <taxon>Neoptera</taxon>
        <taxon>Endopterygota</taxon>
        <taxon>Diptera</taxon>
        <taxon>Brachycera</taxon>
        <taxon>Muscomorpha</taxon>
        <taxon>Hippoboscoidea</taxon>
        <taxon>Glossinidae</taxon>
        <taxon>Glossina</taxon>
    </lineage>
</organism>
<proteinExistence type="predicted"/>
<evidence type="ECO:0000313" key="2">
    <source>
        <dbReference type="Proteomes" id="UP000092445"/>
    </source>
</evidence>